<dbReference type="EMBL" id="CAUYUJ010019605">
    <property type="protein sequence ID" value="CAK0892372.1"/>
    <property type="molecule type" value="Genomic_DNA"/>
</dbReference>
<evidence type="ECO:0000313" key="2">
    <source>
        <dbReference type="EMBL" id="CAK0892372.1"/>
    </source>
</evidence>
<comment type="caution">
    <text evidence="2">The sequence shown here is derived from an EMBL/GenBank/DDBJ whole genome shotgun (WGS) entry which is preliminary data.</text>
</comment>
<feature type="compositionally biased region" description="Basic residues" evidence="1">
    <location>
        <begin position="59"/>
        <end position="81"/>
    </location>
</feature>
<proteinExistence type="predicted"/>
<protein>
    <submittedName>
        <fullName evidence="2">Uncharacterized protein</fullName>
    </submittedName>
</protein>
<evidence type="ECO:0000256" key="1">
    <source>
        <dbReference type="SAM" id="MobiDB-lite"/>
    </source>
</evidence>
<feature type="region of interest" description="Disordered" evidence="1">
    <location>
        <begin position="38"/>
        <end position="130"/>
    </location>
</feature>
<name>A0ABN9WZI4_9DINO</name>
<reference evidence="2" key="1">
    <citation type="submission" date="2023-10" db="EMBL/GenBank/DDBJ databases">
        <authorList>
            <person name="Chen Y."/>
            <person name="Shah S."/>
            <person name="Dougan E. K."/>
            <person name="Thang M."/>
            <person name="Chan C."/>
        </authorList>
    </citation>
    <scope>NUCLEOTIDE SEQUENCE [LARGE SCALE GENOMIC DNA]</scope>
</reference>
<gene>
    <name evidence="2" type="ORF">PCOR1329_LOCUS72055</name>
</gene>
<evidence type="ECO:0000313" key="3">
    <source>
        <dbReference type="Proteomes" id="UP001189429"/>
    </source>
</evidence>
<organism evidence="2 3">
    <name type="scientific">Prorocentrum cordatum</name>
    <dbReference type="NCBI Taxonomy" id="2364126"/>
    <lineage>
        <taxon>Eukaryota</taxon>
        <taxon>Sar</taxon>
        <taxon>Alveolata</taxon>
        <taxon>Dinophyceae</taxon>
        <taxon>Prorocentrales</taxon>
        <taxon>Prorocentraceae</taxon>
        <taxon>Prorocentrum</taxon>
    </lineage>
</organism>
<keyword evidence="3" id="KW-1185">Reference proteome</keyword>
<dbReference type="Proteomes" id="UP001189429">
    <property type="component" value="Unassembled WGS sequence"/>
</dbReference>
<feature type="compositionally biased region" description="Low complexity" evidence="1">
    <location>
        <begin position="99"/>
        <end position="110"/>
    </location>
</feature>
<sequence length="1151" mass="125561">MAARSRSLGLFCSFCGNHDHIGEDCAALDMAESLTDALGLPKSSRRPPRQYQARAGRSTSRRGRSRSPPRRYGRSRPRRRSVPQAPSRCTVDTARGHAPDPAASPLLPLAAPFPPVPPGGPSPLAGQPPQSMPAPGLEAVLVPVARQLLGLMQQAGYGGPHAVQRSLPGPATHGHSTLEGVRRAIRGLGHEDLRKPVFDEDGVSLTIRNVAYGVPPGFEPDLAWGGPRFKDARIACNAEMMRRCKALCTAKTRSALTENPGEYIPYVMRSQARRNFQKIVPLVPMDADTYNFNVFLTWLTRNSPYTMKKDALPDMISKVAASMVDDGQAIIEAQAGSHEAALLPAAPIRALARPPGPAAPGPATAAAQDAAAAGAVSITLEDLQNYSFTKLHDARQPKSLDWALEDTDVTSDDTQGLRNKFKAYHTALKALAPKSTGGRTKTPGRANQQASAAFKKAVETMGVKFDATRLTDVVKLVAAVRARSDELGHDAEAFTLEQHVIASEHPRLNVTYVHHFALPGNGPHPALEPVRRFRRWPRPRLHAQGALPWLPHSGAKRAFQGIIHRLIQHAQERGQTLLLPAIRDLKVMLSPVAAITLRAGLRSAPSFYRRLGDSGPWPRACHMHLDLPRYPSPDGECHIFAPQDTWPWPAHLSHLRTLPAHTVLVPSQARYTAACRRLLRRLAAALRLDCSAAFIDCCVHDVVSSIAFDFDAPHLPLDFDPVPESVIRAGRSLTRGLVVEEFQKTKHVLVAECPRRVQLLCTALFGITGQNPHFVCHPGLTAEAVLQQGLESPAARAIDWISGTGIPEHLHIDAQRTDSLLPLLERFSELAPHGPVQKYGSDLTDCFTNIPHCLVRRAWVFYQEVLAARDISAIAAPRRRGFARTLPFEPPRASPLHVVFRPADLTAAIEHSLANLWLAVGTLVGRATDGLAVGSSLAGALTRMVLIYCDVVFHASLYSGRGLPPPARSRVRYYVVEGVRILILESRYMDDYICLWKASVDTPPASLRRVADHIASWPSLCYPLPSETDGGDVITGMRLSLDSCGRVSVRPASLDLGSYSDDFQYPPYMHFRSFAPNATERAIVLGLIARTDAFTYPPDAKAAALAELLTLLITAAEFPAAVVKRWATQSQVSAPRPWVTKACEQWEARSA</sequence>
<feature type="compositionally biased region" description="Pro residues" evidence="1">
    <location>
        <begin position="111"/>
        <end position="121"/>
    </location>
</feature>
<accession>A0ABN9WZI4</accession>